<dbReference type="InterPro" id="IPR002931">
    <property type="entry name" value="Transglutaminase-like"/>
</dbReference>
<feature type="transmembrane region" description="Helical" evidence="1">
    <location>
        <begin position="130"/>
        <end position="148"/>
    </location>
</feature>
<dbReference type="EMBL" id="UOFZ01000107">
    <property type="protein sequence ID" value="VAX13257.1"/>
    <property type="molecule type" value="Genomic_DNA"/>
</dbReference>
<dbReference type="GO" id="GO:0008233">
    <property type="term" value="F:peptidase activity"/>
    <property type="evidence" value="ECO:0007669"/>
    <property type="project" value="UniProtKB-KW"/>
</dbReference>
<dbReference type="PANTHER" id="PTHR42736">
    <property type="entry name" value="PROTEIN-GLUTAMINE GAMMA-GLUTAMYLTRANSFERASE"/>
    <property type="match status" value="1"/>
</dbReference>
<dbReference type="InterPro" id="IPR021878">
    <property type="entry name" value="TgpA_N"/>
</dbReference>
<feature type="transmembrane region" description="Helical" evidence="1">
    <location>
        <begin position="168"/>
        <end position="187"/>
    </location>
</feature>
<protein>
    <submittedName>
        <fullName evidence="3">FIG001454: Transglutaminase-like enzymes, putative cysteine proteases</fullName>
    </submittedName>
</protein>
<name>A0A3B1C8T8_9ZZZZ</name>
<keyword evidence="3" id="KW-0645">Protease</keyword>
<sequence length="670" mass="77402">MNKLPRQALPTDIGILLLSVLLVCLPHFLHLPVWISIFCLSLLGWRFLYETRRTPLPGKYLRLFILLVAIVGLLFNYTTLLGRTAGSAMLLLMLCLKLMEIKGRRDVVIITYISFFILITSFLFDQSIYSGAYMLLVVLSLISSMIIYNHPAAQKKPLPQALRQTVRLALILLLQAIPLMLMLFFLFPRLPGPLWSMPDDSQTSRTGLSDELEAGRISRLVDNPAVAFRVRFAGRVPKQNQLYWRGPVLSLFDGRKWKLLKEDSVPRLSLDDIHFSAPVDYTITLEPHHRHWLFALDMPGSIPDNAYLTQDMQLLQNYPVNSVTRYNMRAYLGYQLDANSIINRRYYLQVPQHVAPLTRLFVNKLRKEHIRNGSFIKAVLNYFRQQNFIYTRQPPKLDGDSVDTFLFKSRRGYCVHYASSFAVIMRLAGIPARIVSGYQGGEMNPFSDYMIVRQSDAHAWVELWLAGKGWLRIDPTSVIPDSRIETTKDRLDHKDADPKTGLSSNQSWFSKRLRIMAFAWDSLNNHWNDWVIGYNDKRQKSLLARLGANKLSLYQLALLLAVAFMISLLFVTLFVFRHQQDSLNPVNRTYARFCRKLAACGFPHQAEESAQDYALRIIRQRPDLQSSVDTISRLYNHLRYAKAPSARLFLQFKKKVKHFHPQPKKVPRQK</sequence>
<evidence type="ECO:0000259" key="2">
    <source>
        <dbReference type="SMART" id="SM00460"/>
    </source>
</evidence>
<dbReference type="Pfam" id="PF01841">
    <property type="entry name" value="Transglut_core"/>
    <property type="match status" value="1"/>
</dbReference>
<reference evidence="3" key="1">
    <citation type="submission" date="2018-06" db="EMBL/GenBank/DDBJ databases">
        <authorList>
            <person name="Zhirakovskaya E."/>
        </authorList>
    </citation>
    <scope>NUCLEOTIDE SEQUENCE</scope>
</reference>
<keyword evidence="3" id="KW-0378">Hydrolase</keyword>
<dbReference type="Pfam" id="PF13559">
    <property type="entry name" value="DUF4129"/>
    <property type="match status" value="1"/>
</dbReference>
<accession>A0A3B1C8T8</accession>
<dbReference type="InterPro" id="IPR038765">
    <property type="entry name" value="Papain-like_cys_pep_sf"/>
</dbReference>
<dbReference type="AlphaFoldDB" id="A0A3B1C8T8"/>
<feature type="transmembrane region" description="Helical" evidence="1">
    <location>
        <begin position="107"/>
        <end position="124"/>
    </location>
</feature>
<feature type="transmembrane region" description="Helical" evidence="1">
    <location>
        <begin position="15"/>
        <end position="48"/>
    </location>
</feature>
<dbReference type="Pfam" id="PF11992">
    <property type="entry name" value="TgpA_N"/>
    <property type="match status" value="1"/>
</dbReference>
<dbReference type="SUPFAM" id="SSF54001">
    <property type="entry name" value="Cysteine proteinases"/>
    <property type="match status" value="1"/>
</dbReference>
<dbReference type="SMART" id="SM00460">
    <property type="entry name" value="TGc"/>
    <property type="match status" value="1"/>
</dbReference>
<gene>
    <name evidence="3" type="ORF">MNBD_GAMMA24-1108</name>
</gene>
<evidence type="ECO:0000256" key="1">
    <source>
        <dbReference type="SAM" id="Phobius"/>
    </source>
</evidence>
<dbReference type="PANTHER" id="PTHR42736:SF1">
    <property type="entry name" value="PROTEIN-GLUTAMINE GAMMA-GLUTAMYLTRANSFERASE"/>
    <property type="match status" value="1"/>
</dbReference>
<dbReference type="GO" id="GO:0006508">
    <property type="term" value="P:proteolysis"/>
    <property type="evidence" value="ECO:0007669"/>
    <property type="project" value="UniProtKB-KW"/>
</dbReference>
<keyword evidence="1" id="KW-0472">Membrane</keyword>
<organism evidence="3">
    <name type="scientific">hydrothermal vent metagenome</name>
    <dbReference type="NCBI Taxonomy" id="652676"/>
    <lineage>
        <taxon>unclassified sequences</taxon>
        <taxon>metagenomes</taxon>
        <taxon>ecological metagenomes</taxon>
    </lineage>
</organism>
<feature type="transmembrane region" description="Helical" evidence="1">
    <location>
        <begin position="60"/>
        <end position="78"/>
    </location>
</feature>
<dbReference type="InterPro" id="IPR052901">
    <property type="entry name" value="Bact_TGase-like"/>
</dbReference>
<keyword evidence="1" id="KW-0812">Transmembrane</keyword>
<feature type="domain" description="Transglutaminase-like" evidence="2">
    <location>
        <begin position="406"/>
        <end position="477"/>
    </location>
</feature>
<dbReference type="Gene3D" id="3.10.620.30">
    <property type="match status" value="1"/>
</dbReference>
<feature type="transmembrane region" description="Helical" evidence="1">
    <location>
        <begin position="553"/>
        <end position="576"/>
    </location>
</feature>
<keyword evidence="1" id="KW-1133">Transmembrane helix</keyword>
<dbReference type="InterPro" id="IPR025403">
    <property type="entry name" value="TgpA-like_C"/>
</dbReference>
<proteinExistence type="predicted"/>
<evidence type="ECO:0000313" key="3">
    <source>
        <dbReference type="EMBL" id="VAX13257.1"/>
    </source>
</evidence>